<keyword evidence="3" id="KW-1185">Reference proteome</keyword>
<dbReference type="KEGG" id="asc:ASAC_0302"/>
<evidence type="ECO:0000313" key="2">
    <source>
        <dbReference type="EMBL" id="ADL18709.1"/>
    </source>
</evidence>
<evidence type="ECO:0000313" key="3">
    <source>
        <dbReference type="Proteomes" id="UP000000346"/>
    </source>
</evidence>
<dbReference type="GeneID" id="9498525"/>
<dbReference type="RefSeq" id="WP_013266221.1">
    <property type="nucleotide sequence ID" value="NC_014374.1"/>
</dbReference>
<keyword evidence="1" id="KW-1133">Transmembrane helix</keyword>
<organism evidence="2 3">
    <name type="scientific">Acidilobus saccharovorans (strain DSM 16705 / JCM 18335 / VKM B-2471 / 345-15)</name>
    <dbReference type="NCBI Taxonomy" id="666510"/>
    <lineage>
        <taxon>Archaea</taxon>
        <taxon>Thermoproteota</taxon>
        <taxon>Thermoprotei</taxon>
        <taxon>Acidilobales</taxon>
        <taxon>Acidilobaceae</taxon>
        <taxon>Acidilobus</taxon>
    </lineage>
</organism>
<dbReference type="OrthoDB" id="376939at2157"/>
<name>D9Q071_ACIS3</name>
<protein>
    <submittedName>
        <fullName evidence="2">Uncharacterized protein</fullName>
    </submittedName>
</protein>
<dbReference type="HOGENOM" id="CLU_1870604_0_0_2"/>
<accession>D9Q071</accession>
<reference evidence="2 3" key="1">
    <citation type="journal article" date="2010" name="Appl. Environ. Microbiol.">
        <title>The genome sequence of the crenarchaeon Acidilobus saccharovorans supports a new order, Acidilobales, and suggests an important ecological role in terrestrial acidic hot springs.</title>
        <authorList>
            <person name="Mardanov A.V."/>
            <person name="Svetlitchnyi V.A."/>
            <person name="Beletsky A.V."/>
            <person name="Prokofeva M.I."/>
            <person name="Bonch-Osmolovskaya E.A."/>
            <person name="Ravin N.V."/>
            <person name="Skryabin K.G."/>
        </authorList>
    </citation>
    <scope>NUCLEOTIDE SEQUENCE [LARGE SCALE GENOMIC DNA]</scope>
    <source>
        <strain evidence="3">DSM 16705 / JCM 18335 / VKM B-2471 / 345-15</strain>
    </source>
</reference>
<keyword evidence="1" id="KW-0472">Membrane</keyword>
<evidence type="ECO:0000256" key="1">
    <source>
        <dbReference type="SAM" id="Phobius"/>
    </source>
</evidence>
<proteinExistence type="predicted"/>
<feature type="transmembrane region" description="Helical" evidence="1">
    <location>
        <begin position="12"/>
        <end position="32"/>
    </location>
</feature>
<dbReference type="Proteomes" id="UP000000346">
    <property type="component" value="Chromosome"/>
</dbReference>
<dbReference type="EMBL" id="CP001742">
    <property type="protein sequence ID" value="ADL18709.1"/>
    <property type="molecule type" value="Genomic_DNA"/>
</dbReference>
<keyword evidence="1" id="KW-0812">Transmembrane</keyword>
<sequence length="136" mass="14297">MTARGISDVAAELMLILVVLAVGGAFLSYYYVTLTQYERSVGNGYDYLQYLVPMSAWSAGDHVYATFSTGPYGVRLLNVLVNSSPASCNVTVGGVSYKLPADLPAASMGYVSCRWSGPGLVTFVTGSGEVSVYAGP</sequence>
<dbReference type="eggNOG" id="arCOG11238">
    <property type="taxonomic scope" value="Archaea"/>
</dbReference>
<dbReference type="STRING" id="666510.ASAC_0302"/>
<gene>
    <name evidence="2" type="ordered locus">ASAC_0302</name>
</gene>
<dbReference type="AlphaFoldDB" id="D9Q071"/>
<dbReference type="InParanoid" id="D9Q071"/>